<proteinExistence type="predicted"/>
<evidence type="ECO:0000313" key="2">
    <source>
        <dbReference type="EnsemblMetazoa" id="Aqu2.1.24228_001"/>
    </source>
</evidence>
<sequence length="48" mass="5154">VHGGIDGYSRVTVYLKASDSNRYATALKCFLHAVGIYGLLSRVTADHG</sequence>
<dbReference type="AlphaFoldDB" id="A0A1X7U9A0"/>
<dbReference type="InParanoid" id="A0A1X7U9A0"/>
<evidence type="ECO:0000259" key="1">
    <source>
        <dbReference type="Pfam" id="PF24764"/>
    </source>
</evidence>
<organism evidence="2">
    <name type="scientific">Amphimedon queenslandica</name>
    <name type="common">Sponge</name>
    <dbReference type="NCBI Taxonomy" id="400682"/>
    <lineage>
        <taxon>Eukaryota</taxon>
        <taxon>Metazoa</taxon>
        <taxon>Porifera</taxon>
        <taxon>Demospongiae</taxon>
        <taxon>Heteroscleromorpha</taxon>
        <taxon>Haplosclerida</taxon>
        <taxon>Niphatidae</taxon>
        <taxon>Amphimedon</taxon>
    </lineage>
</organism>
<accession>A0A1X7U9A0</accession>
<feature type="domain" description="Integrase core" evidence="1">
    <location>
        <begin position="1"/>
        <end position="48"/>
    </location>
</feature>
<dbReference type="Pfam" id="PF24764">
    <property type="entry name" value="rva_4"/>
    <property type="match status" value="1"/>
</dbReference>
<name>A0A1X7U9A0_AMPQE</name>
<dbReference type="EnsemblMetazoa" id="Aqu2.1.24228_001">
    <property type="protein sequence ID" value="Aqu2.1.24228_001"/>
    <property type="gene ID" value="Aqu2.1.24228"/>
</dbReference>
<dbReference type="InterPro" id="IPR058913">
    <property type="entry name" value="Integrase_dom_put"/>
</dbReference>
<protein>
    <recommendedName>
        <fullName evidence="1">Integrase core domain-containing protein</fullName>
    </recommendedName>
</protein>
<reference evidence="2" key="1">
    <citation type="submission" date="2017-05" db="UniProtKB">
        <authorList>
            <consortium name="EnsemblMetazoa"/>
        </authorList>
    </citation>
    <scope>IDENTIFICATION</scope>
</reference>